<protein>
    <submittedName>
        <fullName evidence="1">PqqD family protein</fullName>
    </submittedName>
</protein>
<proteinExistence type="predicted"/>
<dbReference type="AlphaFoldDB" id="A0A9X3UGD5"/>
<accession>A0A9X3UGD5</accession>
<dbReference type="InterPro" id="IPR041881">
    <property type="entry name" value="PqqD_sf"/>
</dbReference>
<dbReference type="EMBL" id="JAPJZI010000001">
    <property type="protein sequence ID" value="MDA5398027.1"/>
    <property type="molecule type" value="Genomic_DNA"/>
</dbReference>
<gene>
    <name evidence="1" type="ORF">OQ273_05505</name>
</gene>
<dbReference type="Proteomes" id="UP001151234">
    <property type="component" value="Unassembled WGS sequence"/>
</dbReference>
<dbReference type="Pfam" id="PF05402">
    <property type="entry name" value="PqqD"/>
    <property type="match status" value="1"/>
</dbReference>
<dbReference type="InterPro" id="IPR008792">
    <property type="entry name" value="PQQD"/>
</dbReference>
<organism evidence="1 2">
    <name type="scientific">Hoeflea prorocentri</name>
    <dbReference type="NCBI Taxonomy" id="1922333"/>
    <lineage>
        <taxon>Bacteria</taxon>
        <taxon>Pseudomonadati</taxon>
        <taxon>Pseudomonadota</taxon>
        <taxon>Alphaproteobacteria</taxon>
        <taxon>Hyphomicrobiales</taxon>
        <taxon>Rhizobiaceae</taxon>
        <taxon>Hoeflea</taxon>
    </lineage>
</organism>
<dbReference type="RefSeq" id="WP_267989469.1">
    <property type="nucleotide sequence ID" value="NZ_JAPJZI010000001.1"/>
</dbReference>
<comment type="caution">
    <text evidence="1">The sequence shown here is derived from an EMBL/GenBank/DDBJ whole genome shotgun (WGS) entry which is preliminary data.</text>
</comment>
<sequence length="91" mass="10181">MDSISEDACFEPVSNLEVSEVPDGFVIYDEPNGKVHYLNPTAAIIYSLCNGKKTVADIQSFIRSAYETDEKTELDGFFQELSDANLIVKRK</sequence>
<reference evidence="1" key="1">
    <citation type="submission" date="2022-11" db="EMBL/GenBank/DDBJ databases">
        <title>Draft genome sequence of Hoeflea poritis E7-10 and Hoeflea prorocentri PM5-8, separated from scleractinian coral Porites lutea and marine dinoflagellate.</title>
        <authorList>
            <person name="Zhang G."/>
            <person name="Wei Q."/>
            <person name="Cai L."/>
        </authorList>
    </citation>
    <scope>NUCLEOTIDE SEQUENCE</scope>
    <source>
        <strain evidence="1">PM5-8</strain>
    </source>
</reference>
<evidence type="ECO:0000313" key="1">
    <source>
        <dbReference type="EMBL" id="MDA5398027.1"/>
    </source>
</evidence>
<name>A0A9X3UGD5_9HYPH</name>
<keyword evidence="2" id="KW-1185">Reference proteome</keyword>
<dbReference type="Gene3D" id="1.10.10.1150">
    <property type="entry name" value="Coenzyme PQQ synthesis protein D (PqqD)"/>
    <property type="match status" value="1"/>
</dbReference>
<evidence type="ECO:0000313" key="2">
    <source>
        <dbReference type="Proteomes" id="UP001151234"/>
    </source>
</evidence>